<reference evidence="3 4" key="1">
    <citation type="submission" date="2020-07" db="EMBL/GenBank/DDBJ databases">
        <title>Genomic Encyclopedia of Archaeal and Bacterial Type Strains, Phase II (KMG-II): from individual species to whole genera.</title>
        <authorList>
            <person name="Goeker M."/>
        </authorList>
    </citation>
    <scope>NUCLEOTIDE SEQUENCE [LARGE SCALE GENOMIC DNA]</scope>
    <source>
        <strain evidence="3 4">DSM 21226</strain>
    </source>
</reference>
<dbReference type="Pfam" id="PF00182">
    <property type="entry name" value="Glyco_hydro_19"/>
    <property type="match status" value="1"/>
</dbReference>
<dbReference type="Proteomes" id="UP000518288">
    <property type="component" value="Unassembled WGS sequence"/>
</dbReference>
<evidence type="ECO:0000259" key="2">
    <source>
        <dbReference type="Pfam" id="PF00182"/>
    </source>
</evidence>
<dbReference type="EMBL" id="JACCFH010000001">
    <property type="protein sequence ID" value="NYG34932.1"/>
    <property type="molecule type" value="Genomic_DNA"/>
</dbReference>
<comment type="caution">
    <text evidence="3">The sequence shown here is derived from an EMBL/GenBank/DDBJ whole genome shotgun (WGS) entry which is preliminary data.</text>
</comment>
<proteinExistence type="predicted"/>
<protein>
    <submittedName>
        <fullName evidence="3">Putative chitinase</fullName>
    </submittedName>
</protein>
<dbReference type="GO" id="GO:0006032">
    <property type="term" value="P:chitin catabolic process"/>
    <property type="evidence" value="ECO:0007669"/>
    <property type="project" value="InterPro"/>
</dbReference>
<dbReference type="PANTHER" id="PTHR34408">
    <property type="entry name" value="FAMILY PROTEIN, PUTATIVE-RELATED"/>
    <property type="match status" value="1"/>
</dbReference>
<evidence type="ECO:0000313" key="4">
    <source>
        <dbReference type="Proteomes" id="UP000518288"/>
    </source>
</evidence>
<feature type="domain" description="Glycoside hydrolase family 19 catalytic" evidence="2">
    <location>
        <begin position="37"/>
        <end position="141"/>
    </location>
</feature>
<dbReference type="GO" id="GO:0016998">
    <property type="term" value="P:cell wall macromolecule catabolic process"/>
    <property type="evidence" value="ECO:0007669"/>
    <property type="project" value="InterPro"/>
</dbReference>
<sequence>MLTDAQLAAIMPNMPAARRALFLPALNQTMQAYTISNRLRAAAFLGQLAHESGEFRFMEELWGPTTQQKRYEPPSDLATRLGNTQPGDGKRYKGRGPIQITGRANYKRYGDLLGLNLVAQPELAATPAIGLSAAGMYWRTNGLNALAELQDYRGITRRINGGYIGWDERLRYYELAKKVLGTGFSVSKGVDVPVPKTRSRAPVTPFPVPVRIPRKPLERGLEEAGES</sequence>
<dbReference type="GO" id="GO:0004568">
    <property type="term" value="F:chitinase activity"/>
    <property type="evidence" value="ECO:0007669"/>
    <property type="project" value="InterPro"/>
</dbReference>
<dbReference type="InterPro" id="IPR023346">
    <property type="entry name" value="Lysozyme-like_dom_sf"/>
</dbReference>
<dbReference type="Gene3D" id="1.10.530.10">
    <property type="match status" value="1"/>
</dbReference>
<name>A0A7Y9U8J7_9BURK</name>
<feature type="region of interest" description="Disordered" evidence="1">
    <location>
        <begin position="66"/>
        <end position="96"/>
    </location>
</feature>
<keyword evidence="4" id="KW-1185">Reference proteome</keyword>
<dbReference type="PANTHER" id="PTHR34408:SF1">
    <property type="entry name" value="GLYCOSYL HYDROLASE FAMILY 19 DOMAIN-CONTAINING PROTEIN HI_1415"/>
    <property type="match status" value="1"/>
</dbReference>
<evidence type="ECO:0000313" key="3">
    <source>
        <dbReference type="EMBL" id="NYG34932.1"/>
    </source>
</evidence>
<evidence type="ECO:0000256" key="1">
    <source>
        <dbReference type="SAM" id="MobiDB-lite"/>
    </source>
</evidence>
<dbReference type="AlphaFoldDB" id="A0A7Y9U8J7"/>
<dbReference type="InterPro" id="IPR052354">
    <property type="entry name" value="Cell_Wall_Dynamics_Protein"/>
</dbReference>
<dbReference type="RefSeq" id="WP_179635515.1">
    <property type="nucleotide sequence ID" value="NZ_JACCFH010000001.1"/>
</dbReference>
<accession>A0A7Y9U8J7</accession>
<organism evidence="3 4">
    <name type="scientific">Sphaerotilus montanus</name>
    <dbReference type="NCBI Taxonomy" id="522889"/>
    <lineage>
        <taxon>Bacteria</taxon>
        <taxon>Pseudomonadati</taxon>
        <taxon>Pseudomonadota</taxon>
        <taxon>Betaproteobacteria</taxon>
        <taxon>Burkholderiales</taxon>
        <taxon>Sphaerotilaceae</taxon>
        <taxon>Sphaerotilus</taxon>
    </lineage>
</organism>
<gene>
    <name evidence="3" type="ORF">BDD16_003918</name>
</gene>
<dbReference type="SUPFAM" id="SSF53955">
    <property type="entry name" value="Lysozyme-like"/>
    <property type="match status" value="1"/>
</dbReference>
<dbReference type="InterPro" id="IPR000726">
    <property type="entry name" value="Glyco_hydro_19_cat"/>
</dbReference>